<dbReference type="InterPro" id="IPR036380">
    <property type="entry name" value="Isochorismatase-like_sf"/>
</dbReference>
<dbReference type="EMBL" id="OZ026885">
    <property type="protein sequence ID" value="CAL1241982.1"/>
    <property type="molecule type" value="Genomic_DNA"/>
</dbReference>
<reference evidence="4 5" key="1">
    <citation type="submission" date="2024-04" db="EMBL/GenBank/DDBJ databases">
        <authorList>
            <person name="Cremers G."/>
        </authorList>
    </citation>
    <scope>NUCLEOTIDE SEQUENCE [LARGE SCALE GENOMIC DNA]</scope>
    <source>
        <strain evidence="4">MeCH1-AG</strain>
        <plasmid evidence="4 5">2</plasmid>
    </source>
</reference>
<feature type="domain" description="Isochorismatase-like" evidence="3">
    <location>
        <begin position="11"/>
        <end position="145"/>
    </location>
</feature>
<evidence type="ECO:0000256" key="2">
    <source>
        <dbReference type="SAM" id="MobiDB-lite"/>
    </source>
</evidence>
<geneLocation type="plasmid" evidence="4 5">
    <name>2</name>
</geneLocation>
<dbReference type="InterPro" id="IPR050272">
    <property type="entry name" value="Isochorismatase-like_hydrls"/>
</dbReference>
<name>A0ABP1CCM4_9GAMM</name>
<dbReference type="EC" id="3.3.2.1" evidence="4"/>
<accession>A0ABP1CCM4</accession>
<evidence type="ECO:0000256" key="1">
    <source>
        <dbReference type="ARBA" id="ARBA00022801"/>
    </source>
</evidence>
<evidence type="ECO:0000259" key="3">
    <source>
        <dbReference type="Pfam" id="PF00857"/>
    </source>
</evidence>
<dbReference type="RefSeq" id="WP_348760041.1">
    <property type="nucleotide sequence ID" value="NZ_OZ026885.1"/>
</dbReference>
<dbReference type="Proteomes" id="UP001497493">
    <property type="component" value="Plasmid 2"/>
</dbReference>
<protein>
    <submittedName>
        <fullName evidence="4">Isochorismatase</fullName>
        <ecNumber evidence="4">3.3.2.1</ecNumber>
    </submittedName>
</protein>
<evidence type="ECO:0000313" key="4">
    <source>
        <dbReference type="EMBL" id="CAL1241982.1"/>
    </source>
</evidence>
<keyword evidence="4" id="KW-0614">Plasmid</keyword>
<dbReference type="SUPFAM" id="SSF52499">
    <property type="entry name" value="Isochorismatase-like hydrolases"/>
    <property type="match status" value="1"/>
</dbReference>
<dbReference type="Gene3D" id="3.40.50.850">
    <property type="entry name" value="Isochorismatase-like"/>
    <property type="match status" value="1"/>
</dbReference>
<dbReference type="Pfam" id="PF00857">
    <property type="entry name" value="Isochorismatase"/>
    <property type="match status" value="1"/>
</dbReference>
<dbReference type="CDD" id="cd00431">
    <property type="entry name" value="cysteine_hydrolases"/>
    <property type="match status" value="1"/>
</dbReference>
<feature type="region of interest" description="Disordered" evidence="2">
    <location>
        <begin position="178"/>
        <end position="208"/>
    </location>
</feature>
<keyword evidence="1 4" id="KW-0378">Hydrolase</keyword>
<gene>
    <name evidence="4" type="ORF">MECH1_V1_P0050</name>
</gene>
<sequence>MATVRSGNKGVLLVVDMQAGVLNGTWDTARIVGNVSRAVERARTLGVPVIWVQHADEELVRGSPEWQWVHGLAPAKDEPVIEKRFNSSFEQTTLEEELARLGATHIVLGGAASNWCVRATAYAALDRGYDLTLIRDGHTTQTMELDDGMRIEAPRIIDELNAVMTWVRYPGRTSGTATAEQVEFGIPGGKAGSADGEHRDRTSVPGSS</sequence>
<organism evidence="4 5">
    <name type="scientific">Candidatus Methylocalor cossyra</name>
    <dbReference type="NCBI Taxonomy" id="3108543"/>
    <lineage>
        <taxon>Bacteria</taxon>
        <taxon>Pseudomonadati</taxon>
        <taxon>Pseudomonadota</taxon>
        <taxon>Gammaproteobacteria</taxon>
        <taxon>Methylococcales</taxon>
        <taxon>Methylococcaceae</taxon>
        <taxon>Candidatus Methylocalor</taxon>
    </lineage>
</organism>
<dbReference type="InterPro" id="IPR000868">
    <property type="entry name" value="Isochorismatase-like_dom"/>
</dbReference>
<dbReference type="GO" id="GO:0008908">
    <property type="term" value="F:isochorismatase activity"/>
    <property type="evidence" value="ECO:0007669"/>
    <property type="project" value="UniProtKB-EC"/>
</dbReference>
<keyword evidence="5" id="KW-1185">Reference proteome</keyword>
<evidence type="ECO:0000313" key="5">
    <source>
        <dbReference type="Proteomes" id="UP001497493"/>
    </source>
</evidence>
<dbReference type="PANTHER" id="PTHR43540">
    <property type="entry name" value="PEROXYUREIDOACRYLATE/UREIDOACRYLATE AMIDOHYDROLASE-RELATED"/>
    <property type="match status" value="1"/>
</dbReference>
<proteinExistence type="predicted"/>